<dbReference type="InterPro" id="IPR001789">
    <property type="entry name" value="Sig_transdc_resp-reg_receiver"/>
</dbReference>
<dbReference type="InterPro" id="IPR007492">
    <property type="entry name" value="LytTR_DNA-bd_dom"/>
</dbReference>
<reference evidence="5 6" key="1">
    <citation type="submission" date="2017-12" db="EMBL/GenBank/DDBJ databases">
        <authorList>
            <person name="Paulsen S."/>
            <person name="Gram L.K."/>
        </authorList>
    </citation>
    <scope>NUCLEOTIDE SEQUENCE [LARGE SCALE GENOMIC DNA]</scope>
    <source>
        <strain evidence="5 6">S1189</strain>
    </source>
</reference>
<evidence type="ECO:0000259" key="4">
    <source>
        <dbReference type="PROSITE" id="PS50930"/>
    </source>
</evidence>
<protein>
    <recommendedName>
        <fullName evidence="7">DNA-binding response regulator</fullName>
    </recommendedName>
</protein>
<dbReference type="EMBL" id="PNCM01000028">
    <property type="protein sequence ID" value="TMP79715.1"/>
    <property type="molecule type" value="Genomic_DNA"/>
</dbReference>
<dbReference type="Proteomes" id="UP000307362">
    <property type="component" value="Unassembled WGS sequence"/>
</dbReference>
<reference evidence="6" key="2">
    <citation type="submission" date="2019-06" db="EMBL/GenBank/DDBJ databases">
        <title>Co-occurence of chitin degradation, pigmentation and bioactivity in marine Pseudoalteromonas.</title>
        <authorList>
            <person name="Sonnenschein E.C."/>
            <person name="Bech P.K."/>
        </authorList>
    </citation>
    <scope>NUCLEOTIDE SEQUENCE [LARGE SCALE GENOMIC DNA]</scope>
    <source>
        <strain evidence="6">S1189</strain>
    </source>
</reference>
<dbReference type="AlphaFoldDB" id="A0A5S3YS90"/>
<dbReference type="Gene3D" id="3.40.50.2300">
    <property type="match status" value="1"/>
</dbReference>
<feature type="domain" description="Response regulatory" evidence="3">
    <location>
        <begin position="2"/>
        <end position="114"/>
    </location>
</feature>
<evidence type="ECO:0000313" key="5">
    <source>
        <dbReference type="EMBL" id="TMP79715.1"/>
    </source>
</evidence>
<dbReference type="RefSeq" id="WP_138568056.1">
    <property type="nucleotide sequence ID" value="NZ_PNCM01000028.1"/>
</dbReference>
<keyword evidence="1" id="KW-0902">Two-component regulatory system</keyword>
<accession>A0A5S3YS90</accession>
<organism evidence="5 6">
    <name type="scientific">Pseudoalteromonas phenolica</name>
    <dbReference type="NCBI Taxonomy" id="161398"/>
    <lineage>
        <taxon>Bacteria</taxon>
        <taxon>Pseudomonadati</taxon>
        <taxon>Pseudomonadota</taxon>
        <taxon>Gammaproteobacteria</taxon>
        <taxon>Alteromonadales</taxon>
        <taxon>Pseudoalteromonadaceae</taxon>
        <taxon>Pseudoalteromonas</taxon>
    </lineage>
</organism>
<dbReference type="GO" id="GO:0000156">
    <property type="term" value="F:phosphorelay response regulator activity"/>
    <property type="evidence" value="ECO:0007669"/>
    <property type="project" value="InterPro"/>
</dbReference>
<name>A0A5S3YS90_9GAMM</name>
<evidence type="ECO:0000313" key="6">
    <source>
        <dbReference type="Proteomes" id="UP000307362"/>
    </source>
</evidence>
<dbReference type="OrthoDB" id="2521613at2"/>
<dbReference type="Pfam" id="PF00072">
    <property type="entry name" value="Response_reg"/>
    <property type="match status" value="1"/>
</dbReference>
<feature type="domain" description="HTH LytTR-type" evidence="4">
    <location>
        <begin position="124"/>
        <end position="224"/>
    </location>
</feature>
<dbReference type="SMART" id="SM00448">
    <property type="entry name" value="REC"/>
    <property type="match status" value="1"/>
</dbReference>
<comment type="caution">
    <text evidence="5">The sequence shown here is derived from an EMBL/GenBank/DDBJ whole genome shotgun (WGS) entry which is preliminary data.</text>
</comment>
<keyword evidence="2" id="KW-0597">Phosphoprotein</keyword>
<dbReference type="Pfam" id="PF04397">
    <property type="entry name" value="LytTR"/>
    <property type="match status" value="1"/>
</dbReference>
<gene>
    <name evidence="5" type="ORF">CWB73_13150</name>
</gene>
<dbReference type="GO" id="GO:0003677">
    <property type="term" value="F:DNA binding"/>
    <property type="evidence" value="ECO:0007669"/>
    <property type="project" value="InterPro"/>
</dbReference>
<feature type="modified residue" description="4-aspartylphosphate" evidence="2">
    <location>
        <position position="53"/>
    </location>
</feature>
<evidence type="ECO:0000256" key="1">
    <source>
        <dbReference type="ARBA" id="ARBA00023012"/>
    </source>
</evidence>
<dbReference type="SMART" id="SM00850">
    <property type="entry name" value="LytTR"/>
    <property type="match status" value="1"/>
</dbReference>
<evidence type="ECO:0000256" key="2">
    <source>
        <dbReference type="PROSITE-ProRule" id="PRU00169"/>
    </source>
</evidence>
<dbReference type="InterPro" id="IPR011006">
    <property type="entry name" value="CheY-like_superfamily"/>
</dbReference>
<dbReference type="InterPro" id="IPR046947">
    <property type="entry name" value="LytR-like"/>
</dbReference>
<evidence type="ECO:0008006" key="7">
    <source>
        <dbReference type="Google" id="ProtNLM"/>
    </source>
</evidence>
<dbReference type="PANTHER" id="PTHR37299">
    <property type="entry name" value="TRANSCRIPTIONAL REGULATOR-RELATED"/>
    <property type="match status" value="1"/>
</dbReference>
<dbReference type="PANTHER" id="PTHR37299:SF1">
    <property type="entry name" value="STAGE 0 SPORULATION PROTEIN A HOMOLOG"/>
    <property type="match status" value="1"/>
</dbReference>
<dbReference type="Gene3D" id="2.40.50.1020">
    <property type="entry name" value="LytTr DNA-binding domain"/>
    <property type="match status" value="1"/>
</dbReference>
<dbReference type="PROSITE" id="PS50930">
    <property type="entry name" value="HTH_LYTTR"/>
    <property type="match status" value="1"/>
</dbReference>
<sequence>MKILIIEDATLVAKRIESLCVAAFANAKCDIAFDIESALAHIKQFTYDLIYLDLNLNGSHGFELLKSKSVDPTKVIIVTAYQDQAAKAFEFAVFDFICKPIKKSRFLHVAQRAINAMPHDAELIKINHAKKEYSISLSDIYYIKAEGNYSQINTIKGTQLLSNKKMHYFESTFDSLFRIHRTYLVKRALIESITKLGAGQYRVTLLNGLQLPMSRGAYKHFNKK</sequence>
<proteinExistence type="predicted"/>
<dbReference type="PROSITE" id="PS50110">
    <property type="entry name" value="RESPONSE_REGULATORY"/>
    <property type="match status" value="1"/>
</dbReference>
<evidence type="ECO:0000259" key="3">
    <source>
        <dbReference type="PROSITE" id="PS50110"/>
    </source>
</evidence>
<dbReference type="SUPFAM" id="SSF52172">
    <property type="entry name" value="CheY-like"/>
    <property type="match status" value="1"/>
</dbReference>